<dbReference type="RefSeq" id="XP_067080848.1">
    <property type="nucleotide sequence ID" value="XM_067224747.1"/>
</dbReference>
<dbReference type="EMBL" id="CZPT02001330">
    <property type="protein sequence ID" value="SCU69960.1"/>
    <property type="molecule type" value="Genomic_DNA"/>
</dbReference>
<name>A0A1G4ICK6_TRYEQ</name>
<gene>
    <name evidence="1" type="ORF">TEOVI_000152900</name>
</gene>
<dbReference type="GeneID" id="92375469"/>
<evidence type="ECO:0000313" key="2">
    <source>
        <dbReference type="Proteomes" id="UP000195570"/>
    </source>
</evidence>
<dbReference type="Proteomes" id="UP000195570">
    <property type="component" value="Unassembled WGS sequence"/>
</dbReference>
<dbReference type="VEuPathDB" id="TriTrypDB:TEOVI_000152900"/>
<proteinExistence type="predicted"/>
<accession>A0A1G4ICK6</accession>
<protein>
    <submittedName>
        <fullName evidence="1">Uncharacterized protein</fullName>
    </submittedName>
</protein>
<keyword evidence="2" id="KW-1185">Reference proteome</keyword>
<organism evidence="1 2">
    <name type="scientific">Trypanosoma equiperdum</name>
    <dbReference type="NCBI Taxonomy" id="5694"/>
    <lineage>
        <taxon>Eukaryota</taxon>
        <taxon>Discoba</taxon>
        <taxon>Euglenozoa</taxon>
        <taxon>Kinetoplastea</taxon>
        <taxon>Metakinetoplastina</taxon>
        <taxon>Trypanosomatida</taxon>
        <taxon>Trypanosomatidae</taxon>
        <taxon>Trypanosoma</taxon>
    </lineage>
</organism>
<comment type="caution">
    <text evidence="1">The sequence shown here is derived from an EMBL/GenBank/DDBJ whole genome shotgun (WGS) entry which is preliminary data.</text>
</comment>
<dbReference type="AlphaFoldDB" id="A0A1G4ICK6"/>
<evidence type="ECO:0000313" key="1">
    <source>
        <dbReference type="EMBL" id="SCU69960.1"/>
    </source>
</evidence>
<reference evidence="1" key="1">
    <citation type="submission" date="2016-09" db="EMBL/GenBank/DDBJ databases">
        <authorList>
            <person name="Hebert L."/>
            <person name="Moumen B."/>
        </authorList>
    </citation>
    <scope>NUCLEOTIDE SEQUENCE [LARGE SCALE GENOMIC DNA]</scope>
    <source>
        <strain evidence="1">OVI</strain>
    </source>
</reference>
<sequence>MMRPSTGSGTPRSDAGIKRSVTLGIDIMNEDSFWEISGIPLKSRMRSFISRERLTPKNVGSPCDLYLFPRYDEQPLCQSFKDLLNRHRSQLRETAKSYERYTSEVTNIRKKTAWFEPQKPPKFL</sequence>